<comment type="caution">
    <text evidence="1">The sequence shown here is derived from an EMBL/GenBank/DDBJ whole genome shotgun (WGS) entry which is preliminary data.</text>
</comment>
<protein>
    <submittedName>
        <fullName evidence="1">Uncharacterized protein</fullName>
    </submittedName>
</protein>
<sequence>MYQFDTPFSYTGLLANRNHKLTSWKNETNVSFYRHSQCGIYIFSVLEDSNK</sequence>
<dbReference type="AlphaFoldDB" id="C9LDC0"/>
<dbReference type="EMBL" id="ACIJ02000003">
    <property type="protein sequence ID" value="EEX72873.1"/>
    <property type="molecule type" value="Genomic_DNA"/>
</dbReference>
<dbReference type="Proteomes" id="UP000003460">
    <property type="component" value="Unassembled WGS sequence"/>
</dbReference>
<dbReference type="STRING" id="626522.GCWU000325_00189"/>
<dbReference type="HOGENOM" id="CLU_3102339_0_0_10"/>
<evidence type="ECO:0000313" key="1">
    <source>
        <dbReference type="EMBL" id="EEX72873.1"/>
    </source>
</evidence>
<name>C9LDC0_9BACT</name>
<accession>C9LDC0</accession>
<proteinExistence type="predicted"/>
<organism evidence="1 2">
    <name type="scientific">Alloprevotella tannerae ATCC 51259</name>
    <dbReference type="NCBI Taxonomy" id="626522"/>
    <lineage>
        <taxon>Bacteria</taxon>
        <taxon>Pseudomonadati</taxon>
        <taxon>Bacteroidota</taxon>
        <taxon>Bacteroidia</taxon>
        <taxon>Bacteroidales</taxon>
        <taxon>Prevotellaceae</taxon>
        <taxon>Alloprevotella</taxon>
    </lineage>
</organism>
<gene>
    <name evidence="1" type="ORF">GCWU000325_00189</name>
</gene>
<keyword evidence="2" id="KW-1185">Reference proteome</keyword>
<evidence type="ECO:0000313" key="2">
    <source>
        <dbReference type="Proteomes" id="UP000003460"/>
    </source>
</evidence>
<reference evidence="1" key="1">
    <citation type="submission" date="2009-09" db="EMBL/GenBank/DDBJ databases">
        <authorList>
            <person name="Weinstock G."/>
            <person name="Sodergren E."/>
            <person name="Clifton S."/>
            <person name="Fulton L."/>
            <person name="Fulton B."/>
            <person name="Courtney L."/>
            <person name="Fronick C."/>
            <person name="Harrison M."/>
            <person name="Strong C."/>
            <person name="Farmer C."/>
            <person name="Delahaunty K."/>
            <person name="Markovic C."/>
            <person name="Hall O."/>
            <person name="Minx P."/>
            <person name="Tomlinson C."/>
            <person name="Mitreva M."/>
            <person name="Nelson J."/>
            <person name="Hou S."/>
            <person name="Wollam A."/>
            <person name="Pepin K.H."/>
            <person name="Johnson M."/>
            <person name="Bhonagiri V."/>
            <person name="Nash W.E."/>
            <person name="Warren W."/>
            <person name="Chinwalla A."/>
            <person name="Mardis E.R."/>
            <person name="Wilson R.K."/>
        </authorList>
    </citation>
    <scope>NUCLEOTIDE SEQUENCE [LARGE SCALE GENOMIC DNA]</scope>
    <source>
        <strain evidence="1">ATCC 51259</strain>
    </source>
</reference>